<accession>F4RXD5</accession>
<protein>
    <submittedName>
        <fullName evidence="2">Uncharacterized protein</fullName>
    </submittedName>
</protein>
<evidence type="ECO:0000313" key="2">
    <source>
        <dbReference type="EMBL" id="EGG02947.1"/>
    </source>
</evidence>
<gene>
    <name evidence="2" type="ORF">MELLADRAFT_65963</name>
</gene>
<reference evidence="3" key="1">
    <citation type="journal article" date="2011" name="Proc. Natl. Acad. Sci. U.S.A.">
        <title>Obligate biotrophy features unraveled by the genomic analysis of rust fungi.</title>
        <authorList>
            <person name="Duplessis S."/>
            <person name="Cuomo C.A."/>
            <person name="Lin Y.-C."/>
            <person name="Aerts A."/>
            <person name="Tisserant E."/>
            <person name="Veneault-Fourrey C."/>
            <person name="Joly D.L."/>
            <person name="Hacquard S."/>
            <person name="Amselem J."/>
            <person name="Cantarel B.L."/>
            <person name="Chiu R."/>
            <person name="Coutinho P.M."/>
            <person name="Feau N."/>
            <person name="Field M."/>
            <person name="Frey P."/>
            <person name="Gelhaye E."/>
            <person name="Goldberg J."/>
            <person name="Grabherr M.G."/>
            <person name="Kodira C.D."/>
            <person name="Kohler A."/>
            <person name="Kuees U."/>
            <person name="Lindquist E.A."/>
            <person name="Lucas S.M."/>
            <person name="Mago R."/>
            <person name="Mauceli E."/>
            <person name="Morin E."/>
            <person name="Murat C."/>
            <person name="Pangilinan J.L."/>
            <person name="Park R."/>
            <person name="Pearson M."/>
            <person name="Quesneville H."/>
            <person name="Rouhier N."/>
            <person name="Sakthikumar S."/>
            <person name="Salamov A.A."/>
            <person name="Schmutz J."/>
            <person name="Selles B."/>
            <person name="Shapiro H."/>
            <person name="Tanguay P."/>
            <person name="Tuskan G.A."/>
            <person name="Henrissat B."/>
            <person name="Van de Peer Y."/>
            <person name="Rouze P."/>
            <person name="Ellis J.G."/>
            <person name="Dodds P.N."/>
            <person name="Schein J.E."/>
            <person name="Zhong S."/>
            <person name="Hamelin R.C."/>
            <person name="Grigoriev I.V."/>
            <person name="Szabo L.J."/>
            <person name="Martin F."/>
        </authorList>
    </citation>
    <scope>NUCLEOTIDE SEQUENCE [LARGE SCALE GENOMIC DNA]</scope>
    <source>
        <strain evidence="3">98AG31 / pathotype 3-4-7</strain>
    </source>
</reference>
<dbReference type="InParanoid" id="F4RXD5"/>
<dbReference type="RefSeq" id="XP_007413740.1">
    <property type="nucleotide sequence ID" value="XM_007413678.1"/>
</dbReference>
<feature type="compositionally biased region" description="Basic and acidic residues" evidence="1">
    <location>
        <begin position="294"/>
        <end position="305"/>
    </location>
</feature>
<dbReference type="VEuPathDB" id="FungiDB:MELLADRAFT_65963"/>
<dbReference type="HOGENOM" id="CLU_912415_0_0_1"/>
<name>F4RXD5_MELLP</name>
<dbReference type="EMBL" id="GL883127">
    <property type="protein sequence ID" value="EGG02947.1"/>
    <property type="molecule type" value="Genomic_DNA"/>
</dbReference>
<feature type="region of interest" description="Disordered" evidence="1">
    <location>
        <begin position="80"/>
        <end position="103"/>
    </location>
</feature>
<feature type="region of interest" description="Disordered" evidence="1">
    <location>
        <begin position="226"/>
        <end position="249"/>
    </location>
</feature>
<keyword evidence="3" id="KW-1185">Reference proteome</keyword>
<proteinExistence type="predicted"/>
<dbReference type="Proteomes" id="UP000001072">
    <property type="component" value="Unassembled WGS sequence"/>
</dbReference>
<evidence type="ECO:0000313" key="3">
    <source>
        <dbReference type="Proteomes" id="UP000001072"/>
    </source>
</evidence>
<evidence type="ECO:0000256" key="1">
    <source>
        <dbReference type="SAM" id="MobiDB-lite"/>
    </source>
</evidence>
<dbReference type="KEGG" id="mlr:MELLADRAFT_65963"/>
<dbReference type="AlphaFoldDB" id="F4RXD5"/>
<feature type="compositionally biased region" description="Polar residues" evidence="1">
    <location>
        <begin position="264"/>
        <end position="280"/>
    </location>
</feature>
<organism evidence="3">
    <name type="scientific">Melampsora larici-populina (strain 98AG31 / pathotype 3-4-7)</name>
    <name type="common">Poplar leaf rust fungus</name>
    <dbReference type="NCBI Taxonomy" id="747676"/>
    <lineage>
        <taxon>Eukaryota</taxon>
        <taxon>Fungi</taxon>
        <taxon>Dikarya</taxon>
        <taxon>Basidiomycota</taxon>
        <taxon>Pucciniomycotina</taxon>
        <taxon>Pucciniomycetes</taxon>
        <taxon>Pucciniales</taxon>
        <taxon>Melampsoraceae</taxon>
        <taxon>Melampsora</taxon>
    </lineage>
</organism>
<sequence length="305" mass="34387">MTDCLCTGKRLQRQRRKRVFSFIARDLEGKPELGVTDRLDNGKTRQRAPASLPSLYDLEVGREASIVPVPGKVRCARKPRHLKRATKATHERRTDLSAVGENNKDGKSFKREFRRFDDPVLPIHDYERTMDIVSNLYYIYDRGHGQFVDRKSQKLIFEPSVEHVHNHESPVKERLVNPVPNNESTLKEVATCDPISPISRTPNVYEVPIEIADLLSAYRTYLNDGEDSPLTSLPSSDTEDDNPMNGGLPIKSLKHELELIVTNTRPLNDGLSSPLTSLGNSDIDDSPPPITKAAIEEPSKKSKRQ</sequence>
<dbReference type="GeneID" id="18930529"/>
<feature type="region of interest" description="Disordered" evidence="1">
    <location>
        <begin position="264"/>
        <end position="305"/>
    </location>
</feature>